<evidence type="ECO:0000313" key="13">
    <source>
        <dbReference type="Proteomes" id="UP001597441"/>
    </source>
</evidence>
<evidence type="ECO:0000256" key="6">
    <source>
        <dbReference type="ARBA" id="ARBA00023136"/>
    </source>
</evidence>
<evidence type="ECO:0000256" key="7">
    <source>
        <dbReference type="ARBA" id="ARBA00023237"/>
    </source>
</evidence>
<evidence type="ECO:0000259" key="10">
    <source>
        <dbReference type="Pfam" id="PF00593"/>
    </source>
</evidence>
<evidence type="ECO:0000256" key="9">
    <source>
        <dbReference type="RuleBase" id="RU003357"/>
    </source>
</evidence>
<keyword evidence="2 8" id="KW-0813">Transport</keyword>
<keyword evidence="6 8" id="KW-0472">Membrane</keyword>
<dbReference type="SUPFAM" id="SSF56935">
    <property type="entry name" value="Porins"/>
    <property type="match status" value="1"/>
</dbReference>
<evidence type="ECO:0000256" key="2">
    <source>
        <dbReference type="ARBA" id="ARBA00022448"/>
    </source>
</evidence>
<keyword evidence="5 9" id="KW-0798">TonB box</keyword>
<dbReference type="Pfam" id="PF13715">
    <property type="entry name" value="CarbopepD_reg_2"/>
    <property type="match status" value="1"/>
</dbReference>
<reference evidence="13" key="1">
    <citation type="journal article" date="2019" name="Int. J. Syst. Evol. Microbiol.">
        <title>The Global Catalogue of Microorganisms (GCM) 10K type strain sequencing project: providing services to taxonomists for standard genome sequencing and annotation.</title>
        <authorList>
            <consortium name="The Broad Institute Genomics Platform"/>
            <consortium name="The Broad Institute Genome Sequencing Center for Infectious Disease"/>
            <person name="Wu L."/>
            <person name="Ma J."/>
        </authorList>
    </citation>
    <scope>NUCLEOTIDE SEQUENCE [LARGE SCALE GENOMIC DNA]</scope>
    <source>
        <strain evidence="13">KCTC 42903</strain>
    </source>
</reference>
<keyword evidence="7 8" id="KW-0998">Cell outer membrane</keyword>
<evidence type="ECO:0000313" key="12">
    <source>
        <dbReference type="EMBL" id="MFD2536145.1"/>
    </source>
</evidence>
<comment type="similarity">
    <text evidence="8 9">Belongs to the TonB-dependent receptor family.</text>
</comment>
<dbReference type="Gene3D" id="2.170.130.10">
    <property type="entry name" value="TonB-dependent receptor, plug domain"/>
    <property type="match status" value="1"/>
</dbReference>
<evidence type="ECO:0000256" key="1">
    <source>
        <dbReference type="ARBA" id="ARBA00004571"/>
    </source>
</evidence>
<dbReference type="Proteomes" id="UP001597441">
    <property type="component" value="Unassembled WGS sequence"/>
</dbReference>
<comment type="subcellular location">
    <subcellularLocation>
        <location evidence="1 8">Cell outer membrane</location>
        <topology evidence="1 8">Multi-pass membrane protein</topology>
    </subcellularLocation>
</comment>
<accession>A0ABW5JUE9</accession>
<dbReference type="Pfam" id="PF07715">
    <property type="entry name" value="Plug"/>
    <property type="match status" value="1"/>
</dbReference>
<name>A0ABW5JUE9_9FLAO</name>
<dbReference type="InterPro" id="IPR000531">
    <property type="entry name" value="Beta-barrel_TonB"/>
</dbReference>
<dbReference type="InterPro" id="IPR037066">
    <property type="entry name" value="Plug_dom_sf"/>
</dbReference>
<sequence length="856" mass="91975">MSNLILGQTVSGVVTDDTSQPIPGVSVIVKGSTTGTTTDFDGNYSLSVNQGETLVFSYIGYETKEVVVSGSLLNITLKSGVALDAVVLVGNRAKPRTILDSPVPIDNIGVSELKNTGQPTVDKMLTYKVPSFNSSTQTISDATAHFDPADLRGLGPSRTLVLVNGKRKNQSALVYINDTPGKGEVGVDLKSIPAAAIERIEVLRDGASAQYGSDAIAGVINMVLKKGVEYTTVNAKAGVTTEGDGFNYGIDLNTALTGENGAYLNLTFGYYEQDKTNRSGTPGADALFGVPANDPTFGSWLAENPDLGMTVGQPELKKTDVFFNAGLPFKSGNGEFYTFGGLSYRKGKSFALYRAPYWVQDPFNLLHEAGTTYQGFQPNFETDVRDNNVTAGAKWELLGFNVDLSGTYGRNAVDYNVTNSLNPSLGASSPTSFDVGAYSFSNTLANFDVSRNFGTLSVAFGAEVKGERFTAKAGESASYVGGGAQSFPGLQPSNEVTATRDNYGVYADLEWEPTEALLIGGAVRYEDFSDFGDNTSWKVNARYSLGKSGALRGSYSTGFRAPSLHQIYLSNIQTLVSGGTISNQGTFNNVDPVIRAGLGVPQLTAETSKNISAGITYKFENNFTASVDFYNVKVNDRVLFTGEIGFDGDNASTNPVEQVLIDNSITSLKFFTNAVNTETSGVDVVLNYGNIELGNGKLDATLAANFNDTKIKGKIGTPALLEANGYDIFNRKEQSRIISARPKSKILLGLDYELNKWNFIVNNTYFGEVTWQHATTPTNDQTFAGKVITDLVINYEFSDKFSANVSASNLLNVYPDEVDTKGDVVTDLGGRFRYPWEVNQFGFNGTTLNAGVTFKF</sequence>
<dbReference type="InterPro" id="IPR039426">
    <property type="entry name" value="TonB-dep_rcpt-like"/>
</dbReference>
<proteinExistence type="inferred from homology"/>
<organism evidence="12 13">
    <name type="scientific">Gelatiniphilus marinus</name>
    <dbReference type="NCBI Taxonomy" id="1759464"/>
    <lineage>
        <taxon>Bacteria</taxon>
        <taxon>Pseudomonadati</taxon>
        <taxon>Bacteroidota</taxon>
        <taxon>Flavobacteriia</taxon>
        <taxon>Flavobacteriales</taxon>
        <taxon>Flavobacteriaceae</taxon>
        <taxon>Gelatiniphilus</taxon>
    </lineage>
</organism>
<keyword evidence="12" id="KW-0675">Receptor</keyword>
<dbReference type="PANTHER" id="PTHR47234:SF3">
    <property type="entry name" value="SECRETIN_TONB SHORT N-TERMINAL DOMAIN-CONTAINING PROTEIN"/>
    <property type="match status" value="1"/>
</dbReference>
<evidence type="ECO:0000256" key="3">
    <source>
        <dbReference type="ARBA" id="ARBA00022452"/>
    </source>
</evidence>
<keyword evidence="13" id="KW-1185">Reference proteome</keyword>
<evidence type="ECO:0000256" key="8">
    <source>
        <dbReference type="PROSITE-ProRule" id="PRU01360"/>
    </source>
</evidence>
<dbReference type="InterPro" id="IPR036942">
    <property type="entry name" value="Beta-barrel_TonB_sf"/>
</dbReference>
<feature type="domain" description="TonB-dependent receptor plug" evidence="11">
    <location>
        <begin position="99"/>
        <end position="219"/>
    </location>
</feature>
<comment type="caution">
    <text evidence="12">The sequence shown here is derived from an EMBL/GenBank/DDBJ whole genome shotgun (WGS) entry which is preliminary data.</text>
</comment>
<dbReference type="InterPro" id="IPR008969">
    <property type="entry name" value="CarboxyPept-like_regulatory"/>
</dbReference>
<keyword evidence="4 8" id="KW-0812">Transmembrane</keyword>
<dbReference type="PANTHER" id="PTHR47234">
    <property type="match status" value="1"/>
</dbReference>
<evidence type="ECO:0000256" key="4">
    <source>
        <dbReference type="ARBA" id="ARBA00022692"/>
    </source>
</evidence>
<protein>
    <submittedName>
        <fullName evidence="12">TonB-dependent receptor domain-containing protein</fullName>
    </submittedName>
</protein>
<dbReference type="Gene3D" id="2.60.40.1120">
    <property type="entry name" value="Carboxypeptidase-like, regulatory domain"/>
    <property type="match status" value="1"/>
</dbReference>
<dbReference type="InterPro" id="IPR012910">
    <property type="entry name" value="Plug_dom"/>
</dbReference>
<evidence type="ECO:0000256" key="5">
    <source>
        <dbReference type="ARBA" id="ARBA00023077"/>
    </source>
</evidence>
<dbReference type="SUPFAM" id="SSF49464">
    <property type="entry name" value="Carboxypeptidase regulatory domain-like"/>
    <property type="match status" value="1"/>
</dbReference>
<dbReference type="Pfam" id="PF00593">
    <property type="entry name" value="TonB_dep_Rec_b-barrel"/>
    <property type="match status" value="1"/>
</dbReference>
<feature type="domain" description="TonB-dependent receptor-like beta-barrel" evidence="10">
    <location>
        <begin position="338"/>
        <end position="810"/>
    </location>
</feature>
<evidence type="ECO:0000259" key="11">
    <source>
        <dbReference type="Pfam" id="PF07715"/>
    </source>
</evidence>
<dbReference type="PROSITE" id="PS52016">
    <property type="entry name" value="TONB_DEPENDENT_REC_3"/>
    <property type="match status" value="1"/>
</dbReference>
<gene>
    <name evidence="12" type="ORF">ACFSQS_13610</name>
</gene>
<dbReference type="EMBL" id="JBHULK010000006">
    <property type="protein sequence ID" value="MFD2536145.1"/>
    <property type="molecule type" value="Genomic_DNA"/>
</dbReference>
<dbReference type="Gene3D" id="2.40.170.20">
    <property type="entry name" value="TonB-dependent receptor, beta-barrel domain"/>
    <property type="match status" value="1"/>
</dbReference>
<keyword evidence="3 8" id="KW-1134">Transmembrane beta strand</keyword>